<accession>A0A420HUU6</accession>
<comment type="caution">
    <text evidence="2">The sequence shown here is derived from an EMBL/GenBank/DDBJ whole genome shotgun (WGS) entry which is preliminary data.</text>
</comment>
<feature type="compositionally biased region" description="Basic residues" evidence="1">
    <location>
        <begin position="161"/>
        <end position="174"/>
    </location>
</feature>
<name>A0A420HUU6_9PEZI</name>
<protein>
    <submittedName>
        <fullName evidence="2">Uncharacterized protein</fullName>
    </submittedName>
</protein>
<feature type="region of interest" description="Disordered" evidence="1">
    <location>
        <begin position="145"/>
        <end position="181"/>
    </location>
</feature>
<dbReference type="OrthoDB" id="5426872at2759"/>
<proteinExistence type="predicted"/>
<reference evidence="2 3" key="1">
    <citation type="journal article" date="2018" name="BMC Genomics">
        <title>Comparative genome analyses reveal sequence features reflecting distinct modes of host-adaptation between dicot and monocot powdery mildew.</title>
        <authorList>
            <person name="Wu Y."/>
            <person name="Ma X."/>
            <person name="Pan Z."/>
            <person name="Kale S.D."/>
            <person name="Song Y."/>
            <person name="King H."/>
            <person name="Zhang Q."/>
            <person name="Presley C."/>
            <person name="Deng X."/>
            <person name="Wei C.I."/>
            <person name="Xiao S."/>
        </authorList>
    </citation>
    <scope>NUCLEOTIDE SEQUENCE [LARGE SCALE GENOMIC DNA]</scope>
    <source>
        <strain evidence="2">UMSG2</strain>
    </source>
</reference>
<evidence type="ECO:0000313" key="2">
    <source>
        <dbReference type="EMBL" id="RKF61224.1"/>
    </source>
</evidence>
<evidence type="ECO:0000313" key="3">
    <source>
        <dbReference type="Proteomes" id="UP000286134"/>
    </source>
</evidence>
<organism evidence="2 3">
    <name type="scientific">Erysiphe neolycopersici</name>
    <dbReference type="NCBI Taxonomy" id="212602"/>
    <lineage>
        <taxon>Eukaryota</taxon>
        <taxon>Fungi</taxon>
        <taxon>Dikarya</taxon>
        <taxon>Ascomycota</taxon>
        <taxon>Pezizomycotina</taxon>
        <taxon>Leotiomycetes</taxon>
        <taxon>Erysiphales</taxon>
        <taxon>Erysiphaceae</taxon>
        <taxon>Erysiphe</taxon>
    </lineage>
</organism>
<sequence>MNSYPPHRTKVSNIVSQDVALSHLTAYLSSSETQPHLLPNAHLDPSTGPTIRSSNFSVTMHNLRRLQAGLRGEILAPTPELNDASGLPSVSSNISEVMSKNEEKRNLVTTAFENEETQISGHISNSKQGTIPTPEINDLDQVIEQKKSSSLSHVDKEVRKREKKLRRKELKKKMQRDAIDV</sequence>
<keyword evidence="3" id="KW-1185">Reference proteome</keyword>
<dbReference type="Proteomes" id="UP000286134">
    <property type="component" value="Unassembled WGS sequence"/>
</dbReference>
<evidence type="ECO:0000256" key="1">
    <source>
        <dbReference type="SAM" id="MobiDB-lite"/>
    </source>
</evidence>
<dbReference type="AlphaFoldDB" id="A0A420HUU6"/>
<gene>
    <name evidence="2" type="ORF">OnM2_044043b</name>
</gene>
<dbReference type="EMBL" id="MCFK01004419">
    <property type="protein sequence ID" value="RKF61224.1"/>
    <property type="molecule type" value="Genomic_DNA"/>
</dbReference>
<feature type="compositionally biased region" description="Basic and acidic residues" evidence="1">
    <location>
        <begin position="145"/>
        <end position="160"/>
    </location>
</feature>